<dbReference type="Gene3D" id="3.60.21.10">
    <property type="match status" value="1"/>
</dbReference>
<dbReference type="SUPFAM" id="SSF56300">
    <property type="entry name" value="Metallo-dependent phosphatases"/>
    <property type="match status" value="1"/>
</dbReference>
<dbReference type="InterPro" id="IPR006311">
    <property type="entry name" value="TAT_signal"/>
</dbReference>
<feature type="domain" description="Calcineurin-like phosphoesterase" evidence="1">
    <location>
        <begin position="41"/>
        <end position="313"/>
    </location>
</feature>
<dbReference type="EMBL" id="JALDYZ010000012">
    <property type="protein sequence ID" value="MDI7924111.1"/>
    <property type="molecule type" value="Genomic_DNA"/>
</dbReference>
<evidence type="ECO:0000313" key="3">
    <source>
        <dbReference type="Proteomes" id="UP001161580"/>
    </source>
</evidence>
<evidence type="ECO:0000313" key="2">
    <source>
        <dbReference type="EMBL" id="MDI7924111.1"/>
    </source>
</evidence>
<dbReference type="InterPro" id="IPR004843">
    <property type="entry name" value="Calcineurin-like_PHP"/>
</dbReference>
<dbReference type="GO" id="GO:0016787">
    <property type="term" value="F:hydrolase activity"/>
    <property type="evidence" value="ECO:0007669"/>
    <property type="project" value="InterPro"/>
</dbReference>
<gene>
    <name evidence="2" type="ORF">MRS75_18775</name>
</gene>
<reference evidence="2" key="1">
    <citation type="submission" date="2022-03" db="EMBL/GenBank/DDBJ databases">
        <title>Fererhizobium litorale gen. nov., sp. nov., isolated from sandy sediments of the Sea of Japan seashore.</title>
        <authorList>
            <person name="Romanenko L."/>
            <person name="Kurilenko V."/>
            <person name="Otstavnykh N."/>
            <person name="Svetashev V."/>
            <person name="Tekutyeva L."/>
            <person name="Isaeva M."/>
            <person name="Mikhailov V."/>
        </authorList>
    </citation>
    <scope>NUCLEOTIDE SEQUENCE</scope>
    <source>
        <strain evidence="2">KMM 9576</strain>
    </source>
</reference>
<dbReference type="InterPro" id="IPR029052">
    <property type="entry name" value="Metallo-depent_PP-like"/>
</dbReference>
<dbReference type="InterPro" id="IPR051918">
    <property type="entry name" value="STPP_CPPED1"/>
</dbReference>
<proteinExistence type="predicted"/>
<dbReference type="RefSeq" id="WP_311788127.1">
    <property type="nucleotide sequence ID" value="NZ_JALDYY010000013.1"/>
</dbReference>
<dbReference type="AlphaFoldDB" id="A0AAE3QIN4"/>
<protein>
    <submittedName>
        <fullName evidence="2">Metallophosphoesterase</fullName>
    </submittedName>
</protein>
<dbReference type="Proteomes" id="UP001161580">
    <property type="component" value="Unassembled WGS sequence"/>
</dbReference>
<evidence type="ECO:0000259" key="1">
    <source>
        <dbReference type="Pfam" id="PF00149"/>
    </source>
</evidence>
<keyword evidence="3" id="KW-1185">Reference proteome</keyword>
<dbReference type="Pfam" id="PF00149">
    <property type="entry name" value="Metallophos"/>
    <property type="match status" value="1"/>
</dbReference>
<dbReference type="PANTHER" id="PTHR43143:SF1">
    <property type="entry name" value="SERINE_THREONINE-PROTEIN PHOSPHATASE CPPED1"/>
    <property type="match status" value="1"/>
</dbReference>
<name>A0AAE3QIN4_9HYPH</name>
<organism evidence="2 3">
    <name type="scientific">Ferirhizobium litorale</name>
    <dbReference type="NCBI Taxonomy" id="2927786"/>
    <lineage>
        <taxon>Bacteria</taxon>
        <taxon>Pseudomonadati</taxon>
        <taxon>Pseudomonadota</taxon>
        <taxon>Alphaproteobacteria</taxon>
        <taxon>Hyphomicrobiales</taxon>
        <taxon>Rhizobiaceae</taxon>
        <taxon>Ferirhizobium</taxon>
    </lineage>
</organism>
<comment type="caution">
    <text evidence="2">The sequence shown here is derived from an EMBL/GenBank/DDBJ whole genome shotgun (WGS) entry which is preliminary data.</text>
</comment>
<accession>A0AAE3QIN4</accession>
<sequence>MAAGIGRRRFLKGTAVVGLSLCTPAIIRAAPFERESASDVTFLFINDVHACRIGDGLSPHCADEGKTDTNLLRHVRALNSITKQNWPTEIDGAHTGLASAGQPVARPRGVIVCGDITDDGGGQTAEPREGPQLLQFSRRYQQGTGTDRVHFPVYVGLGNHDLDQDGRPPNVNWYRDELREYVRLNHKPSAFFQPIVPVDNYDTLSDNYSWNWGHLHLIQAQRFAGDTTKGAISSLAWLKADLETYAADGRPVVIFQHYGWDYFSRERWDPARRTFDDSGSGAPHWWGDEERQALLDLLGGYNIAGIFHGHEHDNAMIYRVDGYDIFKAKAAFMGGFGIARFHGQTMDIVLGEASNDSGGVVFTAAYSKELLSGNYAVTP</sequence>
<dbReference type="PROSITE" id="PS51318">
    <property type="entry name" value="TAT"/>
    <property type="match status" value="1"/>
</dbReference>
<dbReference type="PANTHER" id="PTHR43143">
    <property type="entry name" value="METALLOPHOSPHOESTERASE, CALCINEURIN SUPERFAMILY"/>
    <property type="match status" value="1"/>
</dbReference>